<evidence type="ECO:0000256" key="3">
    <source>
        <dbReference type="ARBA" id="ARBA00011881"/>
    </source>
</evidence>
<keyword evidence="8" id="KW-1185">Reference proteome</keyword>
<dbReference type="PIRSF" id="PIRSF006118">
    <property type="entry name" value="KDO8-P_Ptase"/>
    <property type="match status" value="1"/>
</dbReference>
<gene>
    <name evidence="7" type="ORF">GGR27_000377</name>
</gene>
<dbReference type="GO" id="GO:0019143">
    <property type="term" value="F:3-deoxy-manno-octulosonate-8-phosphatase activity"/>
    <property type="evidence" value="ECO:0007669"/>
    <property type="project" value="UniProtKB-EC"/>
</dbReference>
<dbReference type="Proteomes" id="UP000770785">
    <property type="component" value="Unassembled WGS sequence"/>
</dbReference>
<dbReference type="NCBIfam" id="TIGR01670">
    <property type="entry name" value="KdsC-phosphatas"/>
    <property type="match status" value="1"/>
</dbReference>
<evidence type="ECO:0000256" key="4">
    <source>
        <dbReference type="ARBA" id="ARBA00022723"/>
    </source>
</evidence>
<dbReference type="SFLD" id="SFLDG01136">
    <property type="entry name" value="C1.6:_Phosphoserine_Phosphatas"/>
    <property type="match status" value="1"/>
</dbReference>
<evidence type="ECO:0000256" key="5">
    <source>
        <dbReference type="ARBA" id="ARBA00022801"/>
    </source>
</evidence>
<accession>A0ABX0X6S1</accession>
<dbReference type="InterPro" id="IPR023214">
    <property type="entry name" value="HAD_sf"/>
</dbReference>
<evidence type="ECO:0000256" key="1">
    <source>
        <dbReference type="ARBA" id="ARBA00001946"/>
    </source>
</evidence>
<dbReference type="InterPro" id="IPR010023">
    <property type="entry name" value="KdsC_fam"/>
</dbReference>
<protein>
    <submittedName>
        <fullName evidence="7">3-deoxy-D-manno-octulosonate 8-phosphate phosphatase (KDO 8-P phosphatase)</fullName>
        <ecNumber evidence="7">3.1.3.45</ecNumber>
    </submittedName>
</protein>
<comment type="similarity">
    <text evidence="2">Belongs to the KdsC family.</text>
</comment>
<evidence type="ECO:0000313" key="7">
    <source>
        <dbReference type="EMBL" id="NJC24896.1"/>
    </source>
</evidence>
<evidence type="ECO:0000313" key="8">
    <source>
        <dbReference type="Proteomes" id="UP000770785"/>
    </source>
</evidence>
<dbReference type="InterPro" id="IPR036412">
    <property type="entry name" value="HAD-like_sf"/>
</dbReference>
<comment type="caution">
    <text evidence="7">The sequence shown here is derived from an EMBL/GenBank/DDBJ whole genome shotgun (WGS) entry which is preliminary data.</text>
</comment>
<dbReference type="PANTHER" id="PTHR21485:SF3">
    <property type="entry name" value="N-ACYLNEURAMINATE CYTIDYLYLTRANSFERASE"/>
    <property type="match status" value="1"/>
</dbReference>
<keyword evidence="5 7" id="KW-0378">Hydrolase</keyword>
<organism evidence="7 8">
    <name type="scientific">Neolewinella antarctica</name>
    <dbReference type="NCBI Taxonomy" id="442734"/>
    <lineage>
        <taxon>Bacteria</taxon>
        <taxon>Pseudomonadati</taxon>
        <taxon>Bacteroidota</taxon>
        <taxon>Saprospiria</taxon>
        <taxon>Saprospirales</taxon>
        <taxon>Lewinellaceae</taxon>
        <taxon>Neolewinella</taxon>
    </lineage>
</organism>
<comment type="cofactor">
    <cofactor evidence="1">
        <name>Mg(2+)</name>
        <dbReference type="ChEBI" id="CHEBI:18420"/>
    </cofactor>
</comment>
<dbReference type="EC" id="3.1.3.45" evidence="7"/>
<name>A0ABX0X6S1_9BACT</name>
<dbReference type="SFLD" id="SFLDG01138">
    <property type="entry name" value="C1.6.2:_Deoxy-d-mannose-octulo"/>
    <property type="match status" value="1"/>
</dbReference>
<sequence>MVTMNDLERFNPITTFIFDVDGVLTNSQLLVMEDGSLLRHMNVRDGYAIRRAIEKGYKVAIITGGKSEGVVTRLQNLGVVDLYYGIKDKVAAYREFMYLYEDEITYENVLFMGDDMVDLAVMKMVGLPACPNDACPEILGVSKFVSQANGGAGAARDVIERVLKLNGDWLPTAEEGEELPRSV</sequence>
<dbReference type="EMBL" id="JAATJH010000001">
    <property type="protein sequence ID" value="NJC24896.1"/>
    <property type="molecule type" value="Genomic_DNA"/>
</dbReference>
<dbReference type="SUPFAM" id="SSF56784">
    <property type="entry name" value="HAD-like"/>
    <property type="match status" value="1"/>
</dbReference>
<proteinExistence type="inferred from homology"/>
<dbReference type="RefSeq" id="WP_245184360.1">
    <property type="nucleotide sequence ID" value="NZ_JAATJH010000001.1"/>
</dbReference>
<keyword evidence="6" id="KW-0460">Magnesium</keyword>
<reference evidence="7 8" key="1">
    <citation type="submission" date="2020-03" db="EMBL/GenBank/DDBJ databases">
        <title>Genomic Encyclopedia of Type Strains, Phase IV (KMG-IV): sequencing the most valuable type-strain genomes for metagenomic binning, comparative biology and taxonomic classification.</title>
        <authorList>
            <person name="Goeker M."/>
        </authorList>
    </citation>
    <scope>NUCLEOTIDE SEQUENCE [LARGE SCALE GENOMIC DNA]</scope>
    <source>
        <strain evidence="7 8">DSM 105096</strain>
    </source>
</reference>
<dbReference type="InterPro" id="IPR050793">
    <property type="entry name" value="CMP-NeuNAc_synthase"/>
</dbReference>
<comment type="subunit">
    <text evidence="3">Homotetramer.</text>
</comment>
<evidence type="ECO:0000256" key="2">
    <source>
        <dbReference type="ARBA" id="ARBA00005893"/>
    </source>
</evidence>
<dbReference type="PANTHER" id="PTHR21485">
    <property type="entry name" value="HAD SUPERFAMILY MEMBERS CMAS AND KDSC"/>
    <property type="match status" value="1"/>
</dbReference>
<evidence type="ECO:0000256" key="6">
    <source>
        <dbReference type="ARBA" id="ARBA00022842"/>
    </source>
</evidence>
<dbReference type="SFLD" id="SFLDS00003">
    <property type="entry name" value="Haloacid_Dehalogenase"/>
    <property type="match status" value="1"/>
</dbReference>
<dbReference type="Gene3D" id="3.40.50.1000">
    <property type="entry name" value="HAD superfamily/HAD-like"/>
    <property type="match status" value="1"/>
</dbReference>
<keyword evidence="4" id="KW-0479">Metal-binding</keyword>